<dbReference type="FunFam" id="3.40.50.620:FF:000192">
    <property type="entry name" value="Valine--tRNA ligase"/>
    <property type="match status" value="1"/>
</dbReference>
<keyword evidence="4 16" id="KW-0436">Ligase</keyword>
<dbReference type="InterPro" id="IPR013155">
    <property type="entry name" value="M/V/L/I-tRNA-synth_anticd-bd"/>
</dbReference>
<keyword evidence="7" id="KW-0648">Protein biosynthesis</keyword>
<evidence type="ECO:0000256" key="7">
    <source>
        <dbReference type="ARBA" id="ARBA00022917"/>
    </source>
</evidence>
<evidence type="ECO:0000256" key="1">
    <source>
        <dbReference type="ARBA" id="ARBA00004496"/>
    </source>
</evidence>
<gene>
    <name evidence="16" type="primary">VARS</name>
    <name evidence="16" type="synonym">valS</name>
</gene>
<dbReference type="Pfam" id="PF00133">
    <property type="entry name" value="tRNA-synt_1"/>
    <property type="match status" value="1"/>
</dbReference>
<comment type="function">
    <text evidence="11">Catalyzes the attachment of valine to tRNA(Val). As ValRS can inadvertently accommodate and process structurally similar amino acids such as threonine, to avoid such errors, it has a 'posttransfer' editing activity that hydrolyzes mischarged Thr-tRNA(Val) in a tRNA-dependent manner.</text>
</comment>
<dbReference type="EC" id="6.1.1.9" evidence="2 13"/>
<evidence type="ECO:0000256" key="10">
    <source>
        <dbReference type="ARBA" id="ARBA00047552"/>
    </source>
</evidence>
<evidence type="ECO:0000259" key="15">
    <source>
        <dbReference type="Pfam" id="PF08264"/>
    </source>
</evidence>
<dbReference type="Gene3D" id="3.40.50.620">
    <property type="entry name" value="HUPs"/>
    <property type="match status" value="2"/>
</dbReference>
<keyword evidence="5" id="KW-0547">Nucleotide-binding</keyword>
<dbReference type="Pfam" id="PF08264">
    <property type="entry name" value="Anticodon_1"/>
    <property type="match status" value="1"/>
</dbReference>
<dbReference type="PANTHER" id="PTHR11946:SF93">
    <property type="entry name" value="VALINE--TRNA LIGASE, CHLOROPLASTIC_MITOCHONDRIAL 2"/>
    <property type="match status" value="1"/>
</dbReference>
<evidence type="ECO:0000256" key="6">
    <source>
        <dbReference type="ARBA" id="ARBA00022840"/>
    </source>
</evidence>
<dbReference type="GO" id="GO:0004832">
    <property type="term" value="F:valine-tRNA ligase activity"/>
    <property type="evidence" value="ECO:0007669"/>
    <property type="project" value="UniProtKB-UniRule"/>
</dbReference>
<evidence type="ECO:0000313" key="16">
    <source>
        <dbReference type="EMBL" id="AIF11723.1"/>
    </source>
</evidence>
<dbReference type="InterPro" id="IPR009080">
    <property type="entry name" value="tRNAsynth_Ia_anticodon-bd"/>
</dbReference>
<dbReference type="Gene3D" id="1.10.730.10">
    <property type="entry name" value="Isoleucyl-tRNA Synthetase, Domain 1"/>
    <property type="match status" value="1"/>
</dbReference>
<evidence type="ECO:0000256" key="13">
    <source>
        <dbReference type="NCBIfam" id="TIGR00422"/>
    </source>
</evidence>
<evidence type="ECO:0000256" key="3">
    <source>
        <dbReference type="ARBA" id="ARBA00022490"/>
    </source>
</evidence>
<dbReference type="PANTHER" id="PTHR11946">
    <property type="entry name" value="VALYL-TRNA SYNTHETASES"/>
    <property type="match status" value="1"/>
</dbReference>
<comment type="similarity">
    <text evidence="12">Belongs to the class-I aminoacyl-tRNA synthetase family. ValS type 2 subfamily.</text>
</comment>
<evidence type="ECO:0000256" key="5">
    <source>
        <dbReference type="ARBA" id="ARBA00022741"/>
    </source>
</evidence>
<dbReference type="EMBL" id="KF900925">
    <property type="protein sequence ID" value="AIF11723.1"/>
    <property type="molecule type" value="Genomic_DNA"/>
</dbReference>
<dbReference type="GO" id="GO:0005829">
    <property type="term" value="C:cytosol"/>
    <property type="evidence" value="ECO:0007669"/>
    <property type="project" value="TreeGrafter"/>
</dbReference>
<reference evidence="16" key="1">
    <citation type="journal article" date="2014" name="Genome Biol. Evol.">
        <title>Pangenome evidence for extensive interdomain horizontal transfer affecting lineage core and shell genes in uncultured planktonic thaumarchaeota and euryarchaeota.</title>
        <authorList>
            <person name="Deschamps P."/>
            <person name="Zivanovic Y."/>
            <person name="Moreira D."/>
            <person name="Rodriguez-Valera F."/>
            <person name="Lopez-Garcia P."/>
        </authorList>
    </citation>
    <scope>NUCLEOTIDE SEQUENCE</scope>
</reference>
<dbReference type="InterPro" id="IPR002300">
    <property type="entry name" value="aa-tRNA-synth_Ia"/>
</dbReference>
<dbReference type="GO" id="GO:0005524">
    <property type="term" value="F:ATP binding"/>
    <property type="evidence" value="ECO:0007669"/>
    <property type="project" value="UniProtKB-KW"/>
</dbReference>
<evidence type="ECO:0000256" key="2">
    <source>
        <dbReference type="ARBA" id="ARBA00013169"/>
    </source>
</evidence>
<proteinExistence type="inferred from homology"/>
<name>A0A075HCX9_9ARCH</name>
<dbReference type="InterPro" id="IPR033705">
    <property type="entry name" value="Anticodon_Ia_Val"/>
</dbReference>
<dbReference type="NCBIfam" id="NF009687">
    <property type="entry name" value="PRK13208.1"/>
    <property type="match status" value="1"/>
</dbReference>
<protein>
    <recommendedName>
        <fullName evidence="9 13">Valine--tRNA ligase</fullName>
        <ecNumber evidence="2 13">6.1.1.9</ecNumber>
    </recommendedName>
</protein>
<dbReference type="InterPro" id="IPR014729">
    <property type="entry name" value="Rossmann-like_a/b/a_fold"/>
</dbReference>
<dbReference type="GO" id="GO:0006438">
    <property type="term" value="P:valyl-tRNA aminoacylation"/>
    <property type="evidence" value="ECO:0007669"/>
    <property type="project" value="UniProtKB-UniRule"/>
</dbReference>
<evidence type="ECO:0000256" key="11">
    <source>
        <dbReference type="ARBA" id="ARBA00055630"/>
    </source>
</evidence>
<dbReference type="PRINTS" id="PR00986">
    <property type="entry name" value="TRNASYNTHVAL"/>
</dbReference>
<evidence type="ECO:0000256" key="8">
    <source>
        <dbReference type="ARBA" id="ARBA00023146"/>
    </source>
</evidence>
<comment type="subcellular location">
    <subcellularLocation>
        <location evidence="1">Cytoplasm</location>
    </subcellularLocation>
</comment>
<feature type="domain" description="Methionyl/Valyl/Leucyl/Isoleucyl-tRNA synthetase anticodon-binding" evidence="15">
    <location>
        <begin position="608"/>
        <end position="749"/>
    </location>
</feature>
<dbReference type="InterPro" id="IPR009008">
    <property type="entry name" value="Val/Leu/Ile-tRNA-synth_edit"/>
</dbReference>
<keyword evidence="3" id="KW-0963">Cytoplasm</keyword>
<dbReference type="NCBIfam" id="TIGR00422">
    <property type="entry name" value="valS"/>
    <property type="match status" value="1"/>
</dbReference>
<dbReference type="GO" id="GO:0002161">
    <property type="term" value="F:aminoacyl-tRNA deacylase activity"/>
    <property type="evidence" value="ECO:0007669"/>
    <property type="project" value="InterPro"/>
</dbReference>
<comment type="catalytic activity">
    <reaction evidence="10">
        <text>tRNA(Val) + L-valine + ATP = L-valyl-tRNA(Val) + AMP + diphosphate</text>
        <dbReference type="Rhea" id="RHEA:10704"/>
        <dbReference type="Rhea" id="RHEA-COMP:9672"/>
        <dbReference type="Rhea" id="RHEA-COMP:9708"/>
        <dbReference type="ChEBI" id="CHEBI:30616"/>
        <dbReference type="ChEBI" id="CHEBI:33019"/>
        <dbReference type="ChEBI" id="CHEBI:57762"/>
        <dbReference type="ChEBI" id="CHEBI:78442"/>
        <dbReference type="ChEBI" id="CHEBI:78537"/>
        <dbReference type="ChEBI" id="CHEBI:456215"/>
        <dbReference type="EC" id="6.1.1.9"/>
    </reaction>
</comment>
<accession>A0A075HCX9</accession>
<dbReference type="CDD" id="cd07962">
    <property type="entry name" value="Anticodon_Ia_Val"/>
    <property type="match status" value="1"/>
</dbReference>
<keyword evidence="8 16" id="KW-0030">Aminoacyl-tRNA synthetase</keyword>
<keyword evidence="6" id="KW-0067">ATP-binding</keyword>
<dbReference type="AlphaFoldDB" id="A0A075HCX9"/>
<feature type="domain" description="Aminoacyl-tRNA synthetase class Ia" evidence="14">
    <location>
        <begin position="19"/>
        <end position="572"/>
    </location>
</feature>
<dbReference type="SUPFAM" id="SSF50677">
    <property type="entry name" value="ValRS/IleRS/LeuRS editing domain"/>
    <property type="match status" value="1"/>
</dbReference>
<dbReference type="SUPFAM" id="SSF47323">
    <property type="entry name" value="Anticodon-binding domain of a subclass of class I aminoacyl-tRNA synthetases"/>
    <property type="match status" value="1"/>
</dbReference>
<evidence type="ECO:0000256" key="9">
    <source>
        <dbReference type="ARBA" id="ARBA00024407"/>
    </source>
</evidence>
<sequence length="772" mass="90308">MEPKIKENRWNVEIEKSISELWNSESLYEFDINDQREVFTIDTPPPYPSGRPWHIGAAAHYSQIDMIARTARMMNYNVLFPIGIDRNGLPVEIYTEKKFKVSMISTPREEFTGLCKIALDDLESEMISTMKLMGLSGLFSEYYRTDSDEYRALTQATFIELWNKDRIYQSSRPNNYCSKCRTTIADAEIFYQELPSKLVYLKFYIKEKEDYVIIATTRPELLSSCQVILVNPEDDRFKNLVNKEVRVPVFDNYVKIVQHPSAKMEFGSGAVMICSYGDYTDVLLFRELKLQEKISIDTAGRMTENAGKYQGLKVNLARETIIKDLQESDLVERIEDINHRTPCCERSKNPMEIIPMEEYYVKQIEYKDELLEIARTLKFHPEEHRRRLIDWIEAISLDWPISRRRYNATEVPVWYCKSCNEPNLPEPGKYVRPWKENPPFDSCKKCGKGEFVGDERTFDTWMDSSISPLFITKYNKDQEFFKKTYPTSLRPQSKDIIRTWLHYTILRCNQLTNKTPFSHAWIMGYGVDEHGEKMSKSKGNAIDPIPILEKNGADMFRLWAASEVNLGSDFRVSEVKITGVGKFLSKLWNTARFISNFPVVEEEPSETDKWILDELSKVIKESLEGYKDYNFFIPANKVREFIWNIFAPHYIELVKQRAYGNDFDEKSMRAAWSTLHICMKNILLLLAPIMPFITDKIWRELYSQTSIHKEIFPEIKDSYQLSALTAEIIEFNSLVWNKKKDQGLSLKNEIVMGIPENLQVFEADLKSMHKLQ</sequence>
<evidence type="ECO:0000259" key="14">
    <source>
        <dbReference type="Pfam" id="PF00133"/>
    </source>
</evidence>
<dbReference type="InterPro" id="IPR002303">
    <property type="entry name" value="Valyl-tRNA_ligase"/>
</dbReference>
<evidence type="ECO:0000256" key="12">
    <source>
        <dbReference type="ARBA" id="ARBA00061452"/>
    </source>
</evidence>
<organism evidence="16">
    <name type="scientific">uncultured marine thaumarchaeote KM3_53_E01</name>
    <dbReference type="NCBI Taxonomy" id="1456183"/>
    <lineage>
        <taxon>Archaea</taxon>
        <taxon>Nitrososphaerota</taxon>
        <taxon>environmental samples</taxon>
    </lineage>
</organism>
<dbReference type="SUPFAM" id="SSF52374">
    <property type="entry name" value="Nucleotidylyl transferase"/>
    <property type="match status" value="1"/>
</dbReference>
<evidence type="ECO:0000256" key="4">
    <source>
        <dbReference type="ARBA" id="ARBA00022598"/>
    </source>
</evidence>